<feature type="transmembrane region" description="Helical" evidence="8">
    <location>
        <begin position="329"/>
        <end position="346"/>
    </location>
</feature>
<comment type="similarity">
    <text evidence="2">Belongs to the binding-protein-dependent transport system permease family. FecCD subfamily.</text>
</comment>
<accession>A0A1H0V1G6</accession>
<evidence type="ECO:0000256" key="7">
    <source>
        <dbReference type="ARBA" id="ARBA00023136"/>
    </source>
</evidence>
<evidence type="ECO:0000256" key="5">
    <source>
        <dbReference type="ARBA" id="ARBA00022692"/>
    </source>
</evidence>
<feature type="transmembrane region" description="Helical" evidence="8">
    <location>
        <begin position="61"/>
        <end position="82"/>
    </location>
</feature>
<reference evidence="10" key="1">
    <citation type="submission" date="2016-10" db="EMBL/GenBank/DDBJ databases">
        <authorList>
            <person name="Varghese N."/>
            <person name="Submissions S."/>
        </authorList>
    </citation>
    <scope>NUCLEOTIDE SEQUENCE [LARGE SCALE GENOMIC DNA]</scope>
    <source>
        <strain evidence="10">DSM 22329</strain>
    </source>
</reference>
<feature type="transmembrane region" description="Helical" evidence="8">
    <location>
        <begin position="146"/>
        <end position="163"/>
    </location>
</feature>
<comment type="subcellular location">
    <subcellularLocation>
        <location evidence="1">Cell membrane</location>
        <topology evidence="1">Multi-pass membrane protein</topology>
    </subcellularLocation>
</comment>
<dbReference type="InterPro" id="IPR000522">
    <property type="entry name" value="ABC_transptr_permease_BtuC"/>
</dbReference>
<evidence type="ECO:0000313" key="9">
    <source>
        <dbReference type="EMBL" id="SDP72399.1"/>
    </source>
</evidence>
<keyword evidence="6 8" id="KW-1133">Transmembrane helix</keyword>
<dbReference type="SUPFAM" id="SSF81345">
    <property type="entry name" value="ABC transporter involved in vitamin B12 uptake, BtuC"/>
    <property type="match status" value="1"/>
</dbReference>
<name>A0A1H0V1G6_9MICO</name>
<evidence type="ECO:0000313" key="10">
    <source>
        <dbReference type="Proteomes" id="UP000199077"/>
    </source>
</evidence>
<dbReference type="STRING" id="443156.SAMN04489867_3622"/>
<dbReference type="GO" id="GO:0033214">
    <property type="term" value="P:siderophore-iron import into cell"/>
    <property type="evidence" value="ECO:0007669"/>
    <property type="project" value="TreeGrafter"/>
</dbReference>
<feature type="transmembrane region" description="Helical" evidence="8">
    <location>
        <begin position="89"/>
        <end position="107"/>
    </location>
</feature>
<keyword evidence="4" id="KW-1003">Cell membrane</keyword>
<dbReference type="AlphaFoldDB" id="A0A1H0V1G6"/>
<dbReference type="EMBL" id="LT629711">
    <property type="protein sequence ID" value="SDP72399.1"/>
    <property type="molecule type" value="Genomic_DNA"/>
</dbReference>
<feature type="transmembrane region" description="Helical" evidence="8">
    <location>
        <begin position="298"/>
        <end position="323"/>
    </location>
</feature>
<evidence type="ECO:0000256" key="6">
    <source>
        <dbReference type="ARBA" id="ARBA00022989"/>
    </source>
</evidence>
<dbReference type="PANTHER" id="PTHR30472">
    <property type="entry name" value="FERRIC ENTEROBACTIN TRANSPORT SYSTEM PERMEASE PROTEIN"/>
    <property type="match status" value="1"/>
</dbReference>
<dbReference type="InterPro" id="IPR037294">
    <property type="entry name" value="ABC_BtuC-like"/>
</dbReference>
<dbReference type="Pfam" id="PF01032">
    <property type="entry name" value="FecCD"/>
    <property type="match status" value="1"/>
</dbReference>
<sequence>MSVRILDRPDVQLAVEPSLRDVVRSARRGTARRHRLVVTGLAVLVLGAFLVRVLLGDFTVTIPDFVRILTGAQIPGATFIVMETKLPRAVLGVLVGAAFGLGGAIFQTTLRNALASPDIIGVSLGASAAAVFAIVTLGLQGPAVSGFAVAGALGVSLVVRLVAGAHGGYRIVLVGVGSAAFLSAVIQYLFTRASIYDAQAALVWLTGSLARANWALITQLVIALVVLLPVVAWLAGSLRLTELGPDTATALGAAPRGRDGLLLLAVLLVSVAVAAAGPVSFAGFLAGPIAKTLNAGRATLLGAMLTGAALVTSADYVGAYLIADLNLPVGVVTGACGAPFLLWLLATGRTTRST</sequence>
<feature type="transmembrane region" description="Helical" evidence="8">
    <location>
        <begin position="169"/>
        <end position="191"/>
    </location>
</feature>
<dbReference type="RefSeq" id="WP_231961352.1">
    <property type="nucleotide sequence ID" value="NZ_LT629711.1"/>
</dbReference>
<feature type="transmembrane region" description="Helical" evidence="8">
    <location>
        <begin position="261"/>
        <end position="286"/>
    </location>
</feature>
<evidence type="ECO:0000256" key="4">
    <source>
        <dbReference type="ARBA" id="ARBA00022475"/>
    </source>
</evidence>
<evidence type="ECO:0000256" key="2">
    <source>
        <dbReference type="ARBA" id="ARBA00007935"/>
    </source>
</evidence>
<dbReference type="GO" id="GO:0005886">
    <property type="term" value="C:plasma membrane"/>
    <property type="evidence" value="ECO:0007669"/>
    <property type="project" value="UniProtKB-SubCell"/>
</dbReference>
<feature type="transmembrane region" description="Helical" evidence="8">
    <location>
        <begin position="212"/>
        <end position="235"/>
    </location>
</feature>
<evidence type="ECO:0000256" key="3">
    <source>
        <dbReference type="ARBA" id="ARBA00022448"/>
    </source>
</evidence>
<feature type="transmembrane region" description="Helical" evidence="8">
    <location>
        <begin position="36"/>
        <end position="55"/>
    </location>
</feature>
<keyword evidence="3" id="KW-0813">Transport</keyword>
<protein>
    <submittedName>
        <fullName evidence="9">Iron complex transport system permease protein</fullName>
    </submittedName>
</protein>
<evidence type="ECO:0000256" key="8">
    <source>
        <dbReference type="SAM" id="Phobius"/>
    </source>
</evidence>
<dbReference type="Gene3D" id="1.10.3470.10">
    <property type="entry name" value="ABC transporter involved in vitamin B12 uptake, BtuC"/>
    <property type="match status" value="1"/>
</dbReference>
<dbReference type="GO" id="GO:0022857">
    <property type="term" value="F:transmembrane transporter activity"/>
    <property type="evidence" value="ECO:0007669"/>
    <property type="project" value="InterPro"/>
</dbReference>
<feature type="transmembrane region" description="Helical" evidence="8">
    <location>
        <begin position="119"/>
        <end position="139"/>
    </location>
</feature>
<dbReference type="PANTHER" id="PTHR30472:SF24">
    <property type="entry name" value="FERRIC ENTEROBACTIN TRANSPORT SYSTEM PERMEASE PROTEIN FEPG"/>
    <property type="match status" value="1"/>
</dbReference>
<keyword evidence="10" id="KW-1185">Reference proteome</keyword>
<proteinExistence type="inferred from homology"/>
<dbReference type="CDD" id="cd06550">
    <property type="entry name" value="TM_ABC_iron-siderophores_like"/>
    <property type="match status" value="1"/>
</dbReference>
<organism evidence="9 10">
    <name type="scientific">Pedococcus dokdonensis</name>
    <dbReference type="NCBI Taxonomy" id="443156"/>
    <lineage>
        <taxon>Bacteria</taxon>
        <taxon>Bacillati</taxon>
        <taxon>Actinomycetota</taxon>
        <taxon>Actinomycetes</taxon>
        <taxon>Micrococcales</taxon>
        <taxon>Intrasporangiaceae</taxon>
        <taxon>Pedococcus</taxon>
    </lineage>
</organism>
<dbReference type="Proteomes" id="UP000199077">
    <property type="component" value="Chromosome I"/>
</dbReference>
<keyword evidence="5 8" id="KW-0812">Transmembrane</keyword>
<keyword evidence="7 8" id="KW-0472">Membrane</keyword>
<evidence type="ECO:0000256" key="1">
    <source>
        <dbReference type="ARBA" id="ARBA00004651"/>
    </source>
</evidence>
<gene>
    <name evidence="9" type="ORF">SAMN04489867_3622</name>
</gene>